<organism evidence="7 8">
    <name type="scientific">Elaeis guineensis var. tenera</name>
    <name type="common">Oil palm</name>
    <dbReference type="NCBI Taxonomy" id="51953"/>
    <lineage>
        <taxon>Eukaryota</taxon>
        <taxon>Viridiplantae</taxon>
        <taxon>Streptophyta</taxon>
        <taxon>Embryophyta</taxon>
        <taxon>Tracheophyta</taxon>
        <taxon>Spermatophyta</taxon>
        <taxon>Magnoliopsida</taxon>
        <taxon>Liliopsida</taxon>
        <taxon>Arecaceae</taxon>
        <taxon>Arecoideae</taxon>
        <taxon>Cocoseae</taxon>
        <taxon>Elaeidinae</taxon>
        <taxon>Elaeis</taxon>
    </lineage>
</organism>
<keyword evidence="2" id="KW-0805">Transcription regulation</keyword>
<dbReference type="SUPFAM" id="SSF47459">
    <property type="entry name" value="HLH, helix-loop-helix DNA-binding domain"/>
    <property type="match status" value="1"/>
</dbReference>
<dbReference type="KEGG" id="egu:105057383"/>
<evidence type="ECO:0000256" key="5">
    <source>
        <dbReference type="SAM" id="MobiDB-lite"/>
    </source>
</evidence>
<evidence type="ECO:0000256" key="4">
    <source>
        <dbReference type="ARBA" id="ARBA00023242"/>
    </source>
</evidence>
<dbReference type="GO" id="GO:0006355">
    <property type="term" value="P:regulation of DNA-templated transcription"/>
    <property type="evidence" value="ECO:0007669"/>
    <property type="project" value="InterPro"/>
</dbReference>
<dbReference type="GO" id="GO:0048658">
    <property type="term" value="P:anther wall tapetum development"/>
    <property type="evidence" value="ECO:0007669"/>
    <property type="project" value="InterPro"/>
</dbReference>
<reference evidence="8" key="1">
    <citation type="submission" date="2025-08" db="UniProtKB">
        <authorList>
            <consortium name="RefSeq"/>
        </authorList>
    </citation>
    <scope>IDENTIFICATION</scope>
</reference>
<evidence type="ECO:0000259" key="6">
    <source>
        <dbReference type="PROSITE" id="PS50888"/>
    </source>
</evidence>
<dbReference type="Gene3D" id="4.10.280.10">
    <property type="entry name" value="Helix-loop-helix DNA-binding domain"/>
    <property type="match status" value="1"/>
</dbReference>
<dbReference type="GeneID" id="105057383"/>
<evidence type="ECO:0000256" key="1">
    <source>
        <dbReference type="ARBA" id="ARBA00005510"/>
    </source>
</evidence>
<dbReference type="InterPro" id="IPR045896">
    <property type="entry name" value="MYC1-like_bHLH"/>
</dbReference>
<dbReference type="InterPro" id="IPR011598">
    <property type="entry name" value="bHLH_dom"/>
</dbReference>
<protein>
    <submittedName>
        <fullName evidence="8">Transcription factor EAT1</fullName>
    </submittedName>
</protein>
<evidence type="ECO:0000313" key="8">
    <source>
        <dbReference type="RefSeq" id="XP_019710386.1"/>
    </source>
</evidence>
<accession>A0A6J0PR58</accession>
<dbReference type="Pfam" id="PF00010">
    <property type="entry name" value="HLH"/>
    <property type="match status" value="1"/>
</dbReference>
<dbReference type="Proteomes" id="UP000504607">
    <property type="component" value="Chromosome 14"/>
</dbReference>
<keyword evidence="7" id="KW-1185">Reference proteome</keyword>
<evidence type="ECO:0000256" key="2">
    <source>
        <dbReference type="ARBA" id="ARBA00023015"/>
    </source>
</evidence>
<dbReference type="PROSITE" id="PS50888">
    <property type="entry name" value="BHLH"/>
    <property type="match status" value="1"/>
</dbReference>
<name>A0A6J0PR58_ELAGV</name>
<keyword evidence="4" id="KW-0539">Nucleus</keyword>
<evidence type="ECO:0000256" key="3">
    <source>
        <dbReference type="ARBA" id="ARBA00023163"/>
    </source>
</evidence>
<feature type="domain" description="BHLH" evidence="6">
    <location>
        <begin position="220"/>
        <end position="269"/>
    </location>
</feature>
<dbReference type="InterPro" id="IPR045895">
    <property type="entry name" value="bHLH91-like"/>
</dbReference>
<dbReference type="InParanoid" id="A0A6J0PR58"/>
<feature type="compositionally biased region" description="Basic and acidic residues" evidence="5">
    <location>
        <begin position="219"/>
        <end position="232"/>
    </location>
</feature>
<dbReference type="OrthoDB" id="1932168at2759"/>
<gene>
    <name evidence="8" type="primary">LOC105057383</name>
</gene>
<dbReference type="SMART" id="SM00353">
    <property type="entry name" value="HLH"/>
    <property type="match status" value="1"/>
</dbReference>
<dbReference type="AlphaFoldDB" id="A0A6J0PR58"/>
<dbReference type="CDD" id="cd18918">
    <property type="entry name" value="bHLH_AtMYC1_like"/>
    <property type="match status" value="1"/>
</dbReference>
<dbReference type="RefSeq" id="XP_019710386.1">
    <property type="nucleotide sequence ID" value="XM_019854827.1"/>
</dbReference>
<proteinExistence type="inferred from homology"/>
<dbReference type="InterPro" id="IPR036638">
    <property type="entry name" value="HLH_DNA-bd_sf"/>
</dbReference>
<comment type="similarity">
    <text evidence="1">Belongs to the bHLH protein family.</text>
</comment>
<dbReference type="PANTHER" id="PTHR46834:SF1">
    <property type="entry name" value="TRANSCRIPTION FACTOR BHLH10"/>
    <property type="match status" value="1"/>
</dbReference>
<evidence type="ECO:0000313" key="7">
    <source>
        <dbReference type="Proteomes" id="UP000504607"/>
    </source>
</evidence>
<keyword evidence="3" id="KW-0804">Transcription</keyword>
<dbReference type="PANTHER" id="PTHR46834">
    <property type="entry name" value="TRANSCRIPTION FACTOR BHLH91"/>
    <property type="match status" value="1"/>
</dbReference>
<feature type="region of interest" description="Disordered" evidence="5">
    <location>
        <begin position="201"/>
        <end position="232"/>
    </location>
</feature>
<sequence>MHHQSEYFGPNEAISIQGGAGAFGGPSQSNTISHSDLALMGSSSNNVNNLEEKLRLFRFLHEDPNVHHPTSAMGLDLQCQPGLDPRAEIATTNLMQANNHQYYFDPTTPSNPFVIGMLNPGNFHYTADMFSGELSPDRTSTGSTILHDPMVHLDFPSQPSLLKDVQNSLPHDTGFFPGPWGFGGSFVGGLDDGYVGQLGRQQSYEKRRKGGSKKGGSIKVEEAGSMKNEKQRRERIAKKYDDLKSLIPNSTKQDRASIIADATDYVNELLRTLKELKILVAEKRHRREWGKKLIMGDGVDGDVESSSTKPLMDDGDRAFRGPLRSSWIQRKSRETFVDVRIIEDEVYIKLTQRKKMNCLVVVSKVLDELQLELLHLSGGNIGDSHVFIFNTKIHEGSSVYASAVAKKLIEVLDVQYPPFPVSF</sequence>
<dbReference type="GO" id="GO:0046983">
    <property type="term" value="F:protein dimerization activity"/>
    <property type="evidence" value="ECO:0007669"/>
    <property type="project" value="InterPro"/>
</dbReference>